<dbReference type="AlphaFoldDB" id="A0A953JBV0"/>
<name>A0A953JBV0_9BACT</name>
<organism evidence="1 2">
    <name type="scientific">Candidatus Nitrobium versatile</name>
    <dbReference type="NCBI Taxonomy" id="2884831"/>
    <lineage>
        <taxon>Bacteria</taxon>
        <taxon>Pseudomonadati</taxon>
        <taxon>Nitrospirota</taxon>
        <taxon>Nitrospiria</taxon>
        <taxon>Nitrospirales</taxon>
        <taxon>Nitrospiraceae</taxon>
        <taxon>Candidatus Nitrobium</taxon>
    </lineage>
</organism>
<accession>A0A953JBV0</accession>
<proteinExistence type="predicted"/>
<protein>
    <submittedName>
        <fullName evidence="1">DsrE family protein</fullName>
    </submittedName>
</protein>
<dbReference type="SUPFAM" id="SSF75169">
    <property type="entry name" value="DsrEFH-like"/>
    <property type="match status" value="1"/>
</dbReference>
<dbReference type="EMBL" id="JAIOIV010000017">
    <property type="protein sequence ID" value="MBZ0154986.1"/>
    <property type="molecule type" value="Genomic_DNA"/>
</dbReference>
<reference evidence="1" key="2">
    <citation type="submission" date="2021-08" db="EMBL/GenBank/DDBJ databases">
        <authorList>
            <person name="Dalcin Martins P."/>
        </authorList>
    </citation>
    <scope>NUCLEOTIDE SEQUENCE</scope>
    <source>
        <strain evidence="1">MAG_39</strain>
    </source>
</reference>
<sequence>MNTECMNKTTTLSEDLEGLKEVRVVWDVTIGDARMFADRINLIRQTAESFRKRGITPCFVVAIHGPATKFATQSLAGTVFEKETAENMPDIRKILEELTQSGARIQQCEITLLRGNIPNDCILPFISTEENVLVNIAALQNKGYAYMPFHIAEPLIKPGG</sequence>
<evidence type="ECO:0000313" key="1">
    <source>
        <dbReference type="EMBL" id="MBZ0154986.1"/>
    </source>
</evidence>
<comment type="caution">
    <text evidence="1">The sequence shown here is derived from an EMBL/GenBank/DDBJ whole genome shotgun (WGS) entry which is preliminary data.</text>
</comment>
<reference evidence="1" key="1">
    <citation type="journal article" date="2021" name="bioRxiv">
        <title>Unraveling nitrogen, sulfur and carbon metabolic pathways and microbial community transcriptional responses to substrate deprivation and toxicity stresses in a bioreactor mimicking anoxic brackish coastal sediment conditions.</title>
        <authorList>
            <person name="Martins P.D."/>
            <person name="Echeveste M.J."/>
            <person name="Arshad A."/>
            <person name="Kurth J."/>
            <person name="Ouboter H."/>
            <person name="Jetten M.S.M."/>
            <person name="Welte C.U."/>
        </authorList>
    </citation>
    <scope>NUCLEOTIDE SEQUENCE</scope>
    <source>
        <strain evidence="1">MAG_39</strain>
    </source>
</reference>
<dbReference type="Proteomes" id="UP000705867">
    <property type="component" value="Unassembled WGS sequence"/>
</dbReference>
<evidence type="ECO:0000313" key="2">
    <source>
        <dbReference type="Proteomes" id="UP000705867"/>
    </source>
</evidence>
<dbReference type="Gene3D" id="3.40.1260.10">
    <property type="entry name" value="DsrEFH-like"/>
    <property type="match status" value="1"/>
</dbReference>
<dbReference type="InterPro" id="IPR027396">
    <property type="entry name" value="DsrEFH-like"/>
</dbReference>
<gene>
    <name evidence="1" type="ORF">K8I29_02075</name>
</gene>